<dbReference type="Gene3D" id="3.40.50.10610">
    <property type="entry name" value="ABC-type transport auxiliary lipoprotein component"/>
    <property type="match status" value="1"/>
</dbReference>
<reference evidence="1 2" key="1">
    <citation type="journal article" date="2016" name="BMC Genomics">
        <title>Combined genomic and structural analyses of a cultured magnetotactic bacterium reveals its niche adaptation to a dynamic environment.</title>
        <authorList>
            <person name="Araujo A.C."/>
            <person name="Morillo V."/>
            <person name="Cypriano J."/>
            <person name="Teixeira L.C."/>
            <person name="Leao P."/>
            <person name="Lyra S."/>
            <person name="Almeida L.G."/>
            <person name="Bazylinski D.A."/>
            <person name="Vasconcellos A.T."/>
            <person name="Abreu F."/>
            <person name="Lins U."/>
        </authorList>
    </citation>
    <scope>NUCLEOTIDE SEQUENCE [LARGE SCALE GENOMIC DNA]</scope>
    <source>
        <strain evidence="1 2">IT-1</strain>
    </source>
</reference>
<gene>
    <name evidence="1" type="ORF">MAIT1_03027</name>
</gene>
<dbReference type="OrthoDB" id="5452175at2"/>
<evidence type="ECO:0000313" key="1">
    <source>
        <dbReference type="EMBL" id="OSM04920.1"/>
    </source>
</evidence>
<sequence length="202" mass="22381">MRRSSLFRARLLRWTLPLLLLGLVGCSSKGTNNAFRHPVHMEKRDMTVAVLPFANLTNNPSAGVILHELVTTELKSRNDFKLLEESVIRHEMKKRKIDIDRLADAGIAQTIGKYLGVDGVIVGSVSEFSYQHGLREEPAVGVSARLILSESGEVAWSANQSRMGSGFFRRQSLIHTAQDAVDLMIDTMGFADMQAQTQAAEE</sequence>
<dbReference type="STRING" id="1434232.MAIT1_03027"/>
<dbReference type="Proteomes" id="UP000194003">
    <property type="component" value="Unassembled WGS sequence"/>
</dbReference>
<proteinExistence type="predicted"/>
<evidence type="ECO:0000313" key="2">
    <source>
        <dbReference type="Proteomes" id="UP000194003"/>
    </source>
</evidence>
<keyword evidence="2" id="KW-1185">Reference proteome</keyword>
<dbReference type="PROSITE" id="PS51257">
    <property type="entry name" value="PROKAR_LIPOPROTEIN"/>
    <property type="match status" value="1"/>
</dbReference>
<dbReference type="EMBL" id="LVJN01000018">
    <property type="protein sequence ID" value="OSM04920.1"/>
    <property type="molecule type" value="Genomic_DNA"/>
</dbReference>
<organism evidence="1 2">
    <name type="scientific">Magnetofaba australis IT-1</name>
    <dbReference type="NCBI Taxonomy" id="1434232"/>
    <lineage>
        <taxon>Bacteria</taxon>
        <taxon>Pseudomonadati</taxon>
        <taxon>Pseudomonadota</taxon>
        <taxon>Magnetococcia</taxon>
        <taxon>Magnetococcales</taxon>
        <taxon>Magnetococcaceae</taxon>
        <taxon>Magnetofaba</taxon>
    </lineage>
</organism>
<evidence type="ECO:0008006" key="3">
    <source>
        <dbReference type="Google" id="ProtNLM"/>
    </source>
</evidence>
<protein>
    <recommendedName>
        <fullName evidence="3">Lipoprotein</fullName>
    </recommendedName>
</protein>
<accession>A0A1Y2K5X7</accession>
<comment type="caution">
    <text evidence="1">The sequence shown here is derived from an EMBL/GenBank/DDBJ whole genome shotgun (WGS) entry which is preliminary data.</text>
</comment>
<dbReference type="RefSeq" id="WP_085441567.1">
    <property type="nucleotide sequence ID" value="NZ_LVJN01000018.1"/>
</dbReference>
<dbReference type="AlphaFoldDB" id="A0A1Y2K5X7"/>
<name>A0A1Y2K5X7_9PROT</name>